<dbReference type="PROSITE" id="PS51257">
    <property type="entry name" value="PROKAR_LIPOPROTEIN"/>
    <property type="match status" value="1"/>
</dbReference>
<protein>
    <submittedName>
        <fullName evidence="3">Glycosidase</fullName>
    </submittedName>
</protein>
<dbReference type="PANTHER" id="PTHR10357:SF179">
    <property type="entry name" value="NEUTRAL AND BASIC AMINO ACID TRANSPORT PROTEIN RBAT"/>
    <property type="match status" value="1"/>
</dbReference>
<evidence type="ECO:0000313" key="3">
    <source>
        <dbReference type="EMBL" id="RAR71264.1"/>
    </source>
</evidence>
<dbReference type="CDD" id="cd11313">
    <property type="entry name" value="AmyAc_arch_bac_AmyA"/>
    <property type="match status" value="1"/>
</dbReference>
<keyword evidence="4" id="KW-1185">Reference proteome</keyword>
<feature type="signal peptide" evidence="1">
    <location>
        <begin position="1"/>
        <end position="23"/>
    </location>
</feature>
<evidence type="ECO:0000256" key="1">
    <source>
        <dbReference type="SAM" id="SignalP"/>
    </source>
</evidence>
<proteinExistence type="predicted"/>
<keyword evidence="3" id="KW-0378">Hydrolase</keyword>
<accession>A0A328YDF5</accession>
<dbReference type="SUPFAM" id="SSF51011">
    <property type="entry name" value="Glycosyl hydrolase domain"/>
    <property type="match status" value="1"/>
</dbReference>
<comment type="caution">
    <text evidence="3">The sequence shown here is derived from an EMBL/GenBank/DDBJ whole genome shotgun (WGS) entry which is preliminary data.</text>
</comment>
<dbReference type="EMBL" id="QLSZ01000008">
    <property type="protein sequence ID" value="RAR71264.1"/>
    <property type="molecule type" value="Genomic_DNA"/>
</dbReference>
<feature type="chain" id="PRO_5016368729" evidence="1">
    <location>
        <begin position="24"/>
        <end position="452"/>
    </location>
</feature>
<dbReference type="SMART" id="SM00642">
    <property type="entry name" value="Aamy"/>
    <property type="match status" value="1"/>
</dbReference>
<dbReference type="InterPro" id="IPR006047">
    <property type="entry name" value="GH13_cat_dom"/>
</dbReference>
<dbReference type="Gene3D" id="2.60.40.1180">
    <property type="entry name" value="Golgi alpha-mannosidase II"/>
    <property type="match status" value="1"/>
</dbReference>
<dbReference type="RefSeq" id="WP_112113470.1">
    <property type="nucleotide sequence ID" value="NZ_QLSZ01000008.1"/>
</dbReference>
<dbReference type="SUPFAM" id="SSF51445">
    <property type="entry name" value="(Trans)glycosidases"/>
    <property type="match status" value="1"/>
</dbReference>
<dbReference type="Pfam" id="PF00128">
    <property type="entry name" value="Alpha-amylase"/>
    <property type="match status" value="2"/>
</dbReference>
<keyword evidence="1" id="KW-0732">Signal</keyword>
<dbReference type="Gene3D" id="3.20.20.80">
    <property type="entry name" value="Glycosidases"/>
    <property type="match status" value="1"/>
</dbReference>
<dbReference type="AlphaFoldDB" id="A0A328YDF5"/>
<dbReference type="Proteomes" id="UP000248840">
    <property type="component" value="Unassembled WGS sequence"/>
</dbReference>
<dbReference type="GO" id="GO:0009313">
    <property type="term" value="P:oligosaccharide catabolic process"/>
    <property type="evidence" value="ECO:0007669"/>
    <property type="project" value="TreeGrafter"/>
</dbReference>
<dbReference type="InterPro" id="IPR017853">
    <property type="entry name" value="GH"/>
</dbReference>
<feature type="domain" description="Glycosyl hydrolase family 13 catalytic" evidence="2">
    <location>
        <begin position="52"/>
        <end position="378"/>
    </location>
</feature>
<organism evidence="3 4">
    <name type="scientific">Flavobacterium aciduliphilum</name>
    <dbReference type="NCBI Taxonomy" id="1101402"/>
    <lineage>
        <taxon>Bacteria</taxon>
        <taxon>Pseudomonadati</taxon>
        <taxon>Bacteroidota</taxon>
        <taxon>Flavobacteriia</taxon>
        <taxon>Flavobacteriales</taxon>
        <taxon>Flavobacteriaceae</taxon>
        <taxon>Flavobacterium</taxon>
    </lineage>
</organism>
<sequence>MKNTIKQISLLFIFLFLMQSCSKSDNGISNDSPIINPDGFVPPATADVVMYEVNPVAFSTSKNLQGIINRLDNLKTLGINTIWIMPIYPIGSVNSFGSYYCVKDYTSVRSSLGTLDNLKTLVTEAHQRGIAVLLDWVANHTSWDNAWIYAHPEWYTHNSNGQIISPAGTSWNDVADLDYSNSSMRLAMIDAMKYWVINANIDGFRCDAADYVPFDFWVQANVALFAIPNKKLLLLAEGNRIDHFSAGFQMNFAWDFLNTEKNIFGTTQAYASSYFSTNTSEYSGVPSDKRKLRFTTNHDESNNATPISLYGGKNGALAASVVAIYLQGVPLFYSGQEVGVANTSTYNGTNTIDWTANNDMLNSYTTLLNFYNSSSTARTGTLNTFNDNNIVVFTKSTSNQTIAVLVNTRNTTLSYSVPSSLQGAWTNALTGGSISLSNTFSISPFQYLILKK</sequence>
<evidence type="ECO:0000313" key="4">
    <source>
        <dbReference type="Proteomes" id="UP000248840"/>
    </source>
</evidence>
<name>A0A328YDF5_9FLAO</name>
<evidence type="ECO:0000259" key="2">
    <source>
        <dbReference type="SMART" id="SM00642"/>
    </source>
</evidence>
<dbReference type="GO" id="GO:0004556">
    <property type="term" value="F:alpha-amylase activity"/>
    <property type="evidence" value="ECO:0007669"/>
    <property type="project" value="TreeGrafter"/>
</dbReference>
<reference evidence="3 4" key="1">
    <citation type="submission" date="2018-06" db="EMBL/GenBank/DDBJ databases">
        <title>Genomic Encyclopedia of Archaeal and Bacterial Type Strains, Phase II (KMG-II): from individual species to whole genera.</title>
        <authorList>
            <person name="Goeker M."/>
        </authorList>
    </citation>
    <scope>NUCLEOTIDE SEQUENCE [LARGE SCALE GENOMIC DNA]</scope>
    <source>
        <strain evidence="3 4">DSM 25663</strain>
    </source>
</reference>
<dbReference type="OrthoDB" id="9805159at2"/>
<gene>
    <name evidence="3" type="ORF">CLV55_1081</name>
</gene>
<keyword evidence="3" id="KW-0326">Glycosidase</keyword>
<dbReference type="PANTHER" id="PTHR10357">
    <property type="entry name" value="ALPHA-AMYLASE FAMILY MEMBER"/>
    <property type="match status" value="1"/>
</dbReference>
<dbReference type="InterPro" id="IPR013780">
    <property type="entry name" value="Glyco_hydro_b"/>
</dbReference>